<keyword evidence="2 6" id="KW-0479">Metal-binding</keyword>
<dbReference type="AlphaFoldDB" id="A0ABD3QRR8"/>
<keyword evidence="3" id="KW-0677">Repeat</keyword>
<evidence type="ECO:0000256" key="4">
    <source>
        <dbReference type="ARBA" id="ARBA00022771"/>
    </source>
</evidence>
<dbReference type="PROSITE" id="PS00518">
    <property type="entry name" value="ZF_RING_1"/>
    <property type="match status" value="1"/>
</dbReference>
<evidence type="ECO:0000256" key="7">
    <source>
        <dbReference type="SAM" id="MobiDB-lite"/>
    </source>
</evidence>
<dbReference type="InterPro" id="IPR013083">
    <property type="entry name" value="Znf_RING/FYVE/PHD"/>
</dbReference>
<name>A0ABD3QRR8_9STRA</name>
<feature type="zinc finger region" description="C3H1-type" evidence="6">
    <location>
        <begin position="44"/>
        <end position="71"/>
    </location>
</feature>
<dbReference type="SMART" id="SM00356">
    <property type="entry name" value="ZnF_C3H1"/>
    <property type="match status" value="3"/>
</dbReference>
<dbReference type="InterPro" id="IPR000571">
    <property type="entry name" value="Znf_CCCH"/>
</dbReference>
<gene>
    <name evidence="10" type="ORF">HJC23_003432</name>
</gene>
<keyword evidence="4 6" id="KW-0863">Zinc-finger</keyword>
<organism evidence="10 11">
    <name type="scientific">Cyclotella cryptica</name>
    <dbReference type="NCBI Taxonomy" id="29204"/>
    <lineage>
        <taxon>Eukaryota</taxon>
        <taxon>Sar</taxon>
        <taxon>Stramenopiles</taxon>
        <taxon>Ochrophyta</taxon>
        <taxon>Bacillariophyta</taxon>
        <taxon>Coscinodiscophyceae</taxon>
        <taxon>Thalassiosirophycidae</taxon>
        <taxon>Stephanodiscales</taxon>
        <taxon>Stephanodiscaceae</taxon>
        <taxon>Cyclotella</taxon>
    </lineage>
</organism>
<dbReference type="Proteomes" id="UP001516023">
    <property type="component" value="Unassembled WGS sequence"/>
</dbReference>
<dbReference type="InterPro" id="IPR017907">
    <property type="entry name" value="Znf_RING_CS"/>
</dbReference>
<feature type="region of interest" description="Disordered" evidence="7">
    <location>
        <begin position="306"/>
        <end position="328"/>
    </location>
</feature>
<dbReference type="InterPro" id="IPR036855">
    <property type="entry name" value="Znf_CCCH_sf"/>
</dbReference>
<reference evidence="10 11" key="1">
    <citation type="journal article" date="2020" name="G3 (Bethesda)">
        <title>Improved Reference Genome for Cyclotella cryptica CCMP332, a Model for Cell Wall Morphogenesis, Salinity Adaptation, and Lipid Production in Diatoms (Bacillariophyta).</title>
        <authorList>
            <person name="Roberts W.R."/>
            <person name="Downey K.M."/>
            <person name="Ruck E.C."/>
            <person name="Traller J.C."/>
            <person name="Alverson A.J."/>
        </authorList>
    </citation>
    <scope>NUCLEOTIDE SEQUENCE [LARGE SCALE GENOMIC DNA]</scope>
    <source>
        <strain evidence="10 11">CCMP332</strain>
    </source>
</reference>
<accession>A0ABD3QRR8</accession>
<dbReference type="Pfam" id="PF13445">
    <property type="entry name" value="zf-RING_UBOX"/>
    <property type="match status" value="1"/>
</dbReference>
<keyword evidence="5 6" id="KW-0862">Zinc</keyword>
<evidence type="ECO:0000256" key="1">
    <source>
        <dbReference type="ARBA" id="ARBA00022679"/>
    </source>
</evidence>
<feature type="compositionally biased region" description="Basic and acidic residues" evidence="7">
    <location>
        <begin position="265"/>
        <end position="277"/>
    </location>
</feature>
<feature type="domain" description="C3H1-type" evidence="9">
    <location>
        <begin position="10"/>
        <end position="37"/>
    </location>
</feature>
<evidence type="ECO:0000256" key="6">
    <source>
        <dbReference type="PROSITE-ProRule" id="PRU00723"/>
    </source>
</evidence>
<dbReference type="InterPro" id="IPR045072">
    <property type="entry name" value="MKRN-like"/>
</dbReference>
<dbReference type="PANTHER" id="PTHR11224">
    <property type="entry name" value="MAKORIN-RELATED"/>
    <property type="match status" value="1"/>
</dbReference>
<dbReference type="InterPro" id="IPR001841">
    <property type="entry name" value="Znf_RING"/>
</dbReference>
<dbReference type="Gene3D" id="2.30.30.1190">
    <property type="match status" value="2"/>
</dbReference>
<dbReference type="SUPFAM" id="SSF57850">
    <property type="entry name" value="RING/U-box"/>
    <property type="match status" value="1"/>
</dbReference>
<dbReference type="Pfam" id="PF25585">
    <property type="entry name" value="zf-CCCH_DUS3L"/>
    <property type="match status" value="1"/>
</dbReference>
<dbReference type="EMBL" id="JABMIG020000015">
    <property type="protein sequence ID" value="KAL3803157.1"/>
    <property type="molecule type" value="Genomic_DNA"/>
</dbReference>
<evidence type="ECO:0000259" key="9">
    <source>
        <dbReference type="PROSITE" id="PS50103"/>
    </source>
</evidence>
<feature type="domain" description="RING-type" evidence="8">
    <location>
        <begin position="98"/>
        <end position="148"/>
    </location>
</feature>
<dbReference type="Pfam" id="PF18044">
    <property type="entry name" value="zf-CCCH_4"/>
    <property type="match status" value="1"/>
</dbReference>
<dbReference type="SMART" id="SM00184">
    <property type="entry name" value="RING"/>
    <property type="match status" value="1"/>
</dbReference>
<dbReference type="InterPro" id="IPR041367">
    <property type="entry name" value="Znf-CCCH_4"/>
</dbReference>
<dbReference type="Pfam" id="PF14608">
    <property type="entry name" value="zf-CCCH_2"/>
    <property type="match status" value="1"/>
</dbReference>
<evidence type="ECO:0000259" key="8">
    <source>
        <dbReference type="PROSITE" id="PS50089"/>
    </source>
</evidence>
<dbReference type="GO" id="GO:0016740">
    <property type="term" value="F:transferase activity"/>
    <property type="evidence" value="ECO:0007669"/>
    <property type="project" value="UniProtKB-KW"/>
</dbReference>
<feature type="zinc finger region" description="C3H1-type" evidence="6">
    <location>
        <begin position="177"/>
        <end position="206"/>
    </location>
</feature>
<dbReference type="CDD" id="cd16521">
    <property type="entry name" value="RING-HC_MKRN"/>
    <property type="match status" value="1"/>
</dbReference>
<sequence>MNAIRTPTHPSRPLCQFYVRNGTCRNGDGCRWSHDLRGMTKQEALLTIPCPFYRKGTCRFGDSCELKHAELNSPLASAADWPSMESKVESNQSEEECCGICLENTSALRRQFGILSCCNHVFCHKCIMEWRTEGSDEVSSRRVCPTCRKESDFVVPSNVHPATEEEKGAILRHYKERLSVIPCRNFDGDLGSCPFGSDCFYAHFDDDAKDIKSQDQTMQQLYQERQRHRNDRRGRNELEMISEMLLMMGMQRHLAAERNNQSRRGQREGRNRRGGRNDDDDESQEEDDDAIDFVHHFFAHFMSLHHDELEDDSEDEDNDDDSSMPGLE</sequence>
<feature type="domain" description="C3H1-type" evidence="9">
    <location>
        <begin position="177"/>
        <end position="206"/>
    </location>
</feature>
<dbReference type="SUPFAM" id="SSF90229">
    <property type="entry name" value="CCCH zinc finger"/>
    <property type="match status" value="1"/>
</dbReference>
<feature type="zinc finger region" description="C3H1-type" evidence="6">
    <location>
        <begin position="10"/>
        <end position="37"/>
    </location>
</feature>
<feature type="compositionally biased region" description="Acidic residues" evidence="7">
    <location>
        <begin position="309"/>
        <end position="322"/>
    </location>
</feature>
<dbReference type="InterPro" id="IPR027370">
    <property type="entry name" value="Znf-RING_euk"/>
</dbReference>
<evidence type="ECO:0000256" key="2">
    <source>
        <dbReference type="ARBA" id="ARBA00022723"/>
    </source>
</evidence>
<dbReference type="PROSITE" id="PS50089">
    <property type="entry name" value="ZF_RING_2"/>
    <property type="match status" value="1"/>
</dbReference>
<feature type="region of interest" description="Disordered" evidence="7">
    <location>
        <begin position="256"/>
        <end position="286"/>
    </location>
</feature>
<evidence type="ECO:0000256" key="3">
    <source>
        <dbReference type="ARBA" id="ARBA00022737"/>
    </source>
</evidence>
<keyword evidence="1" id="KW-0808">Transferase</keyword>
<dbReference type="PROSITE" id="PS50103">
    <property type="entry name" value="ZF_C3H1"/>
    <property type="match status" value="3"/>
</dbReference>
<dbReference type="PANTHER" id="PTHR11224:SF10">
    <property type="entry name" value="IP09428P-RELATED"/>
    <property type="match status" value="1"/>
</dbReference>
<evidence type="ECO:0000313" key="10">
    <source>
        <dbReference type="EMBL" id="KAL3803157.1"/>
    </source>
</evidence>
<comment type="caution">
    <text evidence="10">The sequence shown here is derived from an EMBL/GenBank/DDBJ whole genome shotgun (WGS) entry which is preliminary data.</text>
</comment>
<keyword evidence="11" id="KW-1185">Reference proteome</keyword>
<evidence type="ECO:0000256" key="5">
    <source>
        <dbReference type="ARBA" id="ARBA00022833"/>
    </source>
</evidence>
<dbReference type="Gene3D" id="3.30.40.10">
    <property type="entry name" value="Zinc/RING finger domain, C3HC4 (zinc finger)"/>
    <property type="match status" value="1"/>
</dbReference>
<dbReference type="GO" id="GO:0008270">
    <property type="term" value="F:zinc ion binding"/>
    <property type="evidence" value="ECO:0007669"/>
    <property type="project" value="UniProtKB-KW"/>
</dbReference>
<evidence type="ECO:0000313" key="11">
    <source>
        <dbReference type="Proteomes" id="UP001516023"/>
    </source>
</evidence>
<protein>
    <recommendedName>
        <fullName evidence="12">RING-type E3 ubiquitin transferase</fullName>
    </recommendedName>
</protein>
<proteinExistence type="predicted"/>
<feature type="domain" description="C3H1-type" evidence="9">
    <location>
        <begin position="44"/>
        <end position="71"/>
    </location>
</feature>
<evidence type="ECO:0008006" key="12">
    <source>
        <dbReference type="Google" id="ProtNLM"/>
    </source>
</evidence>